<evidence type="ECO:0000256" key="4">
    <source>
        <dbReference type="ARBA" id="ARBA00022989"/>
    </source>
</evidence>
<protein>
    <submittedName>
        <fullName evidence="7">Uncharacterized protein</fullName>
    </submittedName>
</protein>
<dbReference type="AlphaFoldDB" id="A0A1B7NB11"/>
<evidence type="ECO:0000313" key="7">
    <source>
        <dbReference type="EMBL" id="OAX42071.1"/>
    </source>
</evidence>
<dbReference type="InParanoid" id="A0A1B7NB11"/>
<dbReference type="EMBL" id="KV448165">
    <property type="protein sequence ID" value="OAX42071.1"/>
    <property type="molecule type" value="Genomic_DNA"/>
</dbReference>
<accession>A0A1B7NB11</accession>
<evidence type="ECO:0000256" key="2">
    <source>
        <dbReference type="ARBA" id="ARBA00007262"/>
    </source>
</evidence>
<keyword evidence="8" id="KW-1185">Reference proteome</keyword>
<keyword evidence="3 6" id="KW-0812">Transmembrane</keyword>
<dbReference type="OrthoDB" id="2659366at2759"/>
<reference evidence="7 8" key="1">
    <citation type="submission" date="2016-06" db="EMBL/GenBank/DDBJ databases">
        <title>Comparative genomics of the ectomycorrhizal sister species Rhizopogon vinicolor and Rhizopogon vesiculosus (Basidiomycota: Boletales) reveals a divergence of the mating type B locus.</title>
        <authorList>
            <consortium name="DOE Joint Genome Institute"/>
            <person name="Mujic A.B."/>
            <person name="Kuo A."/>
            <person name="Tritt A."/>
            <person name="Lipzen A."/>
            <person name="Chen C."/>
            <person name="Johnson J."/>
            <person name="Sharma A."/>
            <person name="Barry K."/>
            <person name="Grigoriev I.V."/>
            <person name="Spatafora J.W."/>
        </authorList>
    </citation>
    <scope>NUCLEOTIDE SEQUENCE [LARGE SCALE GENOMIC DNA]</scope>
    <source>
        <strain evidence="7 8">AM-OR11-026</strain>
    </source>
</reference>
<comment type="similarity">
    <text evidence="2">Belongs to the IFI6/IFI27 family.</text>
</comment>
<evidence type="ECO:0000256" key="3">
    <source>
        <dbReference type="ARBA" id="ARBA00022692"/>
    </source>
</evidence>
<dbReference type="STRING" id="1314800.A0A1B7NB11"/>
<dbReference type="Gene3D" id="6.10.110.10">
    <property type="match status" value="1"/>
</dbReference>
<dbReference type="InterPro" id="IPR009311">
    <property type="entry name" value="IFI6/IFI27-like"/>
</dbReference>
<dbReference type="GO" id="GO:0016020">
    <property type="term" value="C:membrane"/>
    <property type="evidence" value="ECO:0007669"/>
    <property type="project" value="UniProtKB-SubCell"/>
</dbReference>
<organism evidence="7 8">
    <name type="scientific">Rhizopogon vinicolor AM-OR11-026</name>
    <dbReference type="NCBI Taxonomy" id="1314800"/>
    <lineage>
        <taxon>Eukaryota</taxon>
        <taxon>Fungi</taxon>
        <taxon>Dikarya</taxon>
        <taxon>Basidiomycota</taxon>
        <taxon>Agaricomycotina</taxon>
        <taxon>Agaricomycetes</taxon>
        <taxon>Agaricomycetidae</taxon>
        <taxon>Boletales</taxon>
        <taxon>Suillineae</taxon>
        <taxon>Rhizopogonaceae</taxon>
        <taxon>Rhizopogon</taxon>
    </lineage>
</organism>
<evidence type="ECO:0000256" key="5">
    <source>
        <dbReference type="ARBA" id="ARBA00023136"/>
    </source>
</evidence>
<evidence type="ECO:0000256" key="6">
    <source>
        <dbReference type="SAM" id="Phobius"/>
    </source>
</evidence>
<dbReference type="InterPro" id="IPR038213">
    <property type="entry name" value="IFI6/IFI27-like_sf"/>
</dbReference>
<name>A0A1B7NB11_9AGAM</name>
<sequence>MGTGHSCIEAFLMPPVNPQQIPDLPDIDWSKLRGKISSWASHVLDALIVANAWTISHPYITISILLCICIKPGIILRPLQFTGRIARYICLFTWRLVTWPFKAFGRFILYIMGFMRQGVERDSFASNYQSHHYGGHVPQDSAFAHLQSYGATGYDYESADTVDYVPQEPALAQVPSSNTTNDDYFKPGSKPAAAVFWTSTIAALFVLGRAWGPEKFFLACAMVLLIMFGALIIISRVVTFVPPPEAQEA</sequence>
<keyword evidence="5 6" id="KW-0472">Membrane</keyword>
<proteinExistence type="inferred from homology"/>
<evidence type="ECO:0000313" key="8">
    <source>
        <dbReference type="Proteomes" id="UP000092154"/>
    </source>
</evidence>
<dbReference type="Pfam" id="PF06140">
    <property type="entry name" value="Ifi-6-16"/>
    <property type="match status" value="1"/>
</dbReference>
<evidence type="ECO:0000256" key="1">
    <source>
        <dbReference type="ARBA" id="ARBA00004141"/>
    </source>
</evidence>
<feature type="transmembrane region" description="Helical" evidence="6">
    <location>
        <begin position="216"/>
        <end position="238"/>
    </location>
</feature>
<dbReference type="Proteomes" id="UP000092154">
    <property type="component" value="Unassembled WGS sequence"/>
</dbReference>
<feature type="transmembrane region" description="Helical" evidence="6">
    <location>
        <begin position="192"/>
        <end position="211"/>
    </location>
</feature>
<feature type="transmembrane region" description="Helical" evidence="6">
    <location>
        <begin position="88"/>
        <end position="112"/>
    </location>
</feature>
<comment type="subcellular location">
    <subcellularLocation>
        <location evidence="1">Membrane</location>
        <topology evidence="1">Multi-pass membrane protein</topology>
    </subcellularLocation>
</comment>
<feature type="transmembrane region" description="Helical" evidence="6">
    <location>
        <begin position="59"/>
        <end position="76"/>
    </location>
</feature>
<keyword evidence="4 6" id="KW-1133">Transmembrane helix</keyword>
<gene>
    <name evidence="7" type="ORF">K503DRAFT_767143</name>
</gene>